<accession>A0A9D4M534</accession>
<sequence>MASCSVSEPTISDVMKCLVAMSDRFAVVEKKLCVLDVLEQKVSSFEKELKSIWVDIYDRDWRSVCPRSTTRWMGLM</sequence>
<comment type="caution">
    <text evidence="1">The sequence shown here is derived from an EMBL/GenBank/DDBJ whole genome shotgun (WGS) entry which is preliminary data.</text>
</comment>
<gene>
    <name evidence="1" type="ORF">DPMN_033073</name>
</gene>
<reference evidence="1" key="2">
    <citation type="submission" date="2020-11" db="EMBL/GenBank/DDBJ databases">
        <authorList>
            <person name="McCartney M.A."/>
            <person name="Auch B."/>
            <person name="Kono T."/>
            <person name="Mallez S."/>
            <person name="Becker A."/>
            <person name="Gohl D.M."/>
            <person name="Silverstein K.A.T."/>
            <person name="Koren S."/>
            <person name="Bechman K.B."/>
            <person name="Herman A."/>
            <person name="Abrahante J.E."/>
            <person name="Garbe J."/>
        </authorList>
    </citation>
    <scope>NUCLEOTIDE SEQUENCE</scope>
    <source>
        <strain evidence="1">Duluth1</strain>
        <tissue evidence="1">Whole animal</tissue>
    </source>
</reference>
<evidence type="ECO:0000313" key="1">
    <source>
        <dbReference type="EMBL" id="KAH3869899.1"/>
    </source>
</evidence>
<evidence type="ECO:0000313" key="2">
    <source>
        <dbReference type="Proteomes" id="UP000828390"/>
    </source>
</evidence>
<reference evidence="1" key="1">
    <citation type="journal article" date="2019" name="bioRxiv">
        <title>The Genome of the Zebra Mussel, Dreissena polymorpha: A Resource for Invasive Species Research.</title>
        <authorList>
            <person name="McCartney M.A."/>
            <person name="Auch B."/>
            <person name="Kono T."/>
            <person name="Mallez S."/>
            <person name="Zhang Y."/>
            <person name="Obille A."/>
            <person name="Becker A."/>
            <person name="Abrahante J.E."/>
            <person name="Garbe J."/>
            <person name="Badalamenti J.P."/>
            <person name="Herman A."/>
            <person name="Mangelson H."/>
            <person name="Liachko I."/>
            <person name="Sullivan S."/>
            <person name="Sone E.D."/>
            <person name="Koren S."/>
            <person name="Silverstein K.A.T."/>
            <person name="Beckman K.B."/>
            <person name="Gohl D.M."/>
        </authorList>
    </citation>
    <scope>NUCLEOTIDE SEQUENCE</scope>
    <source>
        <strain evidence="1">Duluth1</strain>
        <tissue evidence="1">Whole animal</tissue>
    </source>
</reference>
<name>A0A9D4M534_DREPO</name>
<dbReference type="Proteomes" id="UP000828390">
    <property type="component" value="Unassembled WGS sequence"/>
</dbReference>
<dbReference type="AlphaFoldDB" id="A0A9D4M534"/>
<proteinExistence type="predicted"/>
<dbReference type="EMBL" id="JAIWYP010000002">
    <property type="protein sequence ID" value="KAH3869899.1"/>
    <property type="molecule type" value="Genomic_DNA"/>
</dbReference>
<organism evidence="1 2">
    <name type="scientific">Dreissena polymorpha</name>
    <name type="common">Zebra mussel</name>
    <name type="synonym">Mytilus polymorpha</name>
    <dbReference type="NCBI Taxonomy" id="45954"/>
    <lineage>
        <taxon>Eukaryota</taxon>
        <taxon>Metazoa</taxon>
        <taxon>Spiralia</taxon>
        <taxon>Lophotrochozoa</taxon>
        <taxon>Mollusca</taxon>
        <taxon>Bivalvia</taxon>
        <taxon>Autobranchia</taxon>
        <taxon>Heteroconchia</taxon>
        <taxon>Euheterodonta</taxon>
        <taxon>Imparidentia</taxon>
        <taxon>Neoheterodontei</taxon>
        <taxon>Myida</taxon>
        <taxon>Dreissenoidea</taxon>
        <taxon>Dreissenidae</taxon>
        <taxon>Dreissena</taxon>
    </lineage>
</organism>
<protein>
    <submittedName>
        <fullName evidence="1">Uncharacterized protein</fullName>
    </submittedName>
</protein>
<keyword evidence="2" id="KW-1185">Reference proteome</keyword>